<evidence type="ECO:0000313" key="1">
    <source>
        <dbReference type="EMBL" id="KUM50745.1"/>
    </source>
</evidence>
<organism evidence="1">
    <name type="scientific">Picea glauca</name>
    <name type="common">White spruce</name>
    <name type="synonym">Pinus glauca</name>
    <dbReference type="NCBI Taxonomy" id="3330"/>
    <lineage>
        <taxon>Eukaryota</taxon>
        <taxon>Viridiplantae</taxon>
        <taxon>Streptophyta</taxon>
        <taxon>Embryophyta</taxon>
        <taxon>Tracheophyta</taxon>
        <taxon>Spermatophyta</taxon>
        <taxon>Pinopsida</taxon>
        <taxon>Pinidae</taxon>
        <taxon>Conifers I</taxon>
        <taxon>Pinales</taxon>
        <taxon>Pinaceae</taxon>
        <taxon>Picea</taxon>
    </lineage>
</organism>
<dbReference type="EMBL" id="LKAM01000001">
    <property type="protein sequence ID" value="KUM50745.1"/>
    <property type="molecule type" value="Genomic_DNA"/>
</dbReference>
<comment type="caution">
    <text evidence="1">The sequence shown here is derived from an EMBL/GenBank/DDBJ whole genome shotgun (WGS) entry which is preliminary data.</text>
</comment>
<reference evidence="1" key="1">
    <citation type="journal article" date="2015" name="Genome Biol. Evol.">
        <title>Organellar Genomes of White Spruce (Picea glauca): Assembly and Annotation.</title>
        <authorList>
            <person name="Jackman S.D."/>
            <person name="Warren R.L."/>
            <person name="Gibb E.A."/>
            <person name="Vandervalk B.P."/>
            <person name="Mohamadi H."/>
            <person name="Chu J."/>
            <person name="Raymond A."/>
            <person name="Pleasance S."/>
            <person name="Coope R."/>
            <person name="Wildung M.R."/>
            <person name="Ritland C.E."/>
            <person name="Bousquet J."/>
            <person name="Jones S.J."/>
            <person name="Bohlmann J."/>
            <person name="Birol I."/>
        </authorList>
    </citation>
    <scope>NUCLEOTIDE SEQUENCE [LARGE SCALE GENOMIC DNA]</scope>
    <source>
        <tissue evidence="1">Flushing bud</tissue>
    </source>
</reference>
<dbReference type="AlphaFoldDB" id="A0A101M4M7"/>
<name>A0A101M4M7_PICGL</name>
<keyword evidence="1" id="KW-0496">Mitochondrion</keyword>
<protein>
    <submittedName>
        <fullName evidence="1">Uncharacterized protein</fullName>
    </submittedName>
</protein>
<gene>
    <name evidence="1" type="ORF">ABT39_MTgene589</name>
</gene>
<geneLocation type="mitochondrion" evidence="1"/>
<accession>A0A101M4M7</accession>
<sequence length="58" mass="6379">MDPDLTSYFLGCLAKYHLFDFDAAGRLHPSLLAPFLPTSTTLRLPPAGCLFLLPLMPT</sequence>
<proteinExistence type="predicted"/>